<feature type="compositionally biased region" description="Acidic residues" evidence="2">
    <location>
        <begin position="107"/>
        <end position="120"/>
    </location>
</feature>
<accession>A0A7S1D305</accession>
<proteinExistence type="predicted"/>
<gene>
    <name evidence="3" type="ORF">CTEN0397_LOCUS7577</name>
</gene>
<evidence type="ECO:0000256" key="1">
    <source>
        <dbReference type="ARBA" id="ARBA00022737"/>
    </source>
</evidence>
<reference evidence="3" key="1">
    <citation type="submission" date="2021-01" db="EMBL/GenBank/DDBJ databases">
        <authorList>
            <person name="Corre E."/>
            <person name="Pelletier E."/>
            <person name="Niang G."/>
            <person name="Scheremetjew M."/>
            <person name="Finn R."/>
            <person name="Kale V."/>
            <person name="Holt S."/>
            <person name="Cochrane G."/>
            <person name="Meng A."/>
            <person name="Brown T."/>
            <person name="Cohen L."/>
        </authorList>
    </citation>
    <scope>NUCLEOTIDE SEQUENCE</scope>
    <source>
        <strain evidence="3">ECT3854</strain>
    </source>
</reference>
<feature type="compositionally biased region" description="Low complexity" evidence="2">
    <location>
        <begin position="190"/>
        <end position="205"/>
    </location>
</feature>
<feature type="compositionally biased region" description="Polar residues" evidence="2">
    <location>
        <begin position="72"/>
        <end position="86"/>
    </location>
</feature>
<dbReference type="Pfam" id="PF02493">
    <property type="entry name" value="MORN"/>
    <property type="match status" value="8"/>
</dbReference>
<dbReference type="Gene3D" id="2.20.110.10">
    <property type="entry name" value="Histone H3 K4-specific methyltransferase SET7/9 N-terminal domain"/>
    <property type="match status" value="3"/>
</dbReference>
<feature type="compositionally biased region" description="Low complexity" evidence="2">
    <location>
        <begin position="87"/>
        <end position="98"/>
    </location>
</feature>
<feature type="compositionally biased region" description="Basic and acidic residues" evidence="2">
    <location>
        <begin position="305"/>
        <end position="315"/>
    </location>
</feature>
<evidence type="ECO:0000256" key="2">
    <source>
        <dbReference type="SAM" id="MobiDB-lite"/>
    </source>
</evidence>
<protein>
    <recommendedName>
        <fullName evidence="4">MORN repeat-containing protein 5</fullName>
    </recommendedName>
</protein>
<dbReference type="SUPFAM" id="SSF82185">
    <property type="entry name" value="Histone H3 K4-specific methyltransferase SET7/9 N-terminal domain"/>
    <property type="match status" value="2"/>
</dbReference>
<name>A0A7S1D305_CYCTE</name>
<feature type="region of interest" description="Disordered" evidence="2">
    <location>
        <begin position="245"/>
        <end position="335"/>
    </location>
</feature>
<dbReference type="PANTHER" id="PTHR23084:SF262">
    <property type="entry name" value="FYVE-TYPE DOMAIN-CONTAINING PROTEIN"/>
    <property type="match status" value="1"/>
</dbReference>
<evidence type="ECO:0008006" key="4">
    <source>
        <dbReference type="Google" id="ProtNLM"/>
    </source>
</evidence>
<feature type="compositionally biased region" description="Low complexity" evidence="2">
    <location>
        <begin position="122"/>
        <end position="141"/>
    </location>
</feature>
<feature type="region of interest" description="Disordered" evidence="2">
    <location>
        <begin position="72"/>
        <end position="161"/>
    </location>
</feature>
<organism evidence="3">
    <name type="scientific">Cyclophora tenuis</name>
    <name type="common">Marine diatom</name>
    <dbReference type="NCBI Taxonomy" id="216820"/>
    <lineage>
        <taxon>Eukaryota</taxon>
        <taxon>Sar</taxon>
        <taxon>Stramenopiles</taxon>
        <taxon>Ochrophyta</taxon>
        <taxon>Bacillariophyta</taxon>
        <taxon>Fragilariophyceae</taxon>
        <taxon>Fragilariophycidae</taxon>
        <taxon>Cyclophorales</taxon>
        <taxon>Cyclophoraceae</taxon>
        <taxon>Cyclophora</taxon>
    </lineage>
</organism>
<sequence>MTTPKTKQDSVSLNKPLAMHEMMLLQQCRNKSSSSLSLEPVTLNAISRPGVVQAACASMQTMPQLQDATQYIPISSPPTSALMDNTSSSSSPSSSSSSRNLCSIPELEAEEDDDEAEEGIGDTTNHTNNTNTSDDSQTTYSAPSMYSESQDADDGKDGAQQEELPPFRRFALHQPELVTSPSTMPLQPINRRSSWNDNSSNNNDSAPTRSESPTGRLSLIDDSSVEEDRSAIIRRNVYGVRRTRFASLQGRPPPAPFQTQRQHNSPSMSATNTSSRSLPSSFPLTADSTSRGDLPTSMLRGRSRNTRDSQQRSDDSSSASSSSSGSSSLRGHRSAQQATFNNLTVRSLSSSNLGVNSGNNTSLLVNRVSNKPITDPYGDVGVYTGTVLRNSGKPHGFGVMKYIARDNERIYEGMWSEGRWKGVGKLTYPNDDVVYEGEFHNDMRHGHGTLTRKSTKYVGEFFEDQKHGKGTLTAEDGSTYAGEFVHGMQQGRGRAEFAGGGYYEGEWKDNMYHGYGVCLWPGGRFYQGEFVENRSHGQGVEFNPDGTIRHEGEWRDNKPVRK</sequence>
<dbReference type="SMART" id="SM00698">
    <property type="entry name" value="MORN"/>
    <property type="match status" value="7"/>
</dbReference>
<evidence type="ECO:0000313" key="3">
    <source>
        <dbReference type="EMBL" id="CAD8936531.1"/>
    </source>
</evidence>
<dbReference type="AlphaFoldDB" id="A0A7S1D305"/>
<feature type="compositionally biased region" description="Polar residues" evidence="2">
    <location>
        <begin position="257"/>
        <end position="291"/>
    </location>
</feature>
<dbReference type="EMBL" id="HBFW01011774">
    <property type="protein sequence ID" value="CAD8936531.1"/>
    <property type="molecule type" value="Transcribed_RNA"/>
</dbReference>
<feature type="compositionally biased region" description="Polar residues" evidence="2">
    <location>
        <begin position="206"/>
        <end position="215"/>
    </location>
</feature>
<feature type="compositionally biased region" description="Low complexity" evidence="2">
    <location>
        <begin position="316"/>
        <end position="329"/>
    </location>
</feature>
<keyword evidence="1" id="KW-0677">Repeat</keyword>
<feature type="region of interest" description="Disordered" evidence="2">
    <location>
        <begin position="541"/>
        <end position="562"/>
    </location>
</feature>
<dbReference type="PANTHER" id="PTHR23084">
    <property type="entry name" value="PHOSPHATIDYLINOSITOL-4-PHOSPHATE 5-KINASE RELATED"/>
    <property type="match status" value="1"/>
</dbReference>
<dbReference type="InterPro" id="IPR003409">
    <property type="entry name" value="MORN"/>
</dbReference>
<feature type="compositionally biased region" description="Basic and acidic residues" evidence="2">
    <location>
        <begin position="547"/>
        <end position="562"/>
    </location>
</feature>
<feature type="region of interest" description="Disordered" evidence="2">
    <location>
        <begin position="176"/>
        <end position="226"/>
    </location>
</feature>